<protein>
    <submittedName>
        <fullName evidence="1">Uncharacterized protein</fullName>
    </submittedName>
</protein>
<name>A0AAW1WF92_RUBAR</name>
<sequence>MQGSGDHGRIAVGACADARLGRARAYSRGSLLGCKTRASLRGYKARAYSRGACSDARLGRIWAYGRGVDNWANRGHMEVFLVGDGWVGKAPRFLKKVALNVKESKRRDLSRPSVARVLSHTWPDLRVVTF</sequence>
<keyword evidence="2" id="KW-1185">Reference proteome</keyword>
<evidence type="ECO:0000313" key="2">
    <source>
        <dbReference type="Proteomes" id="UP001457282"/>
    </source>
</evidence>
<dbReference type="Proteomes" id="UP001457282">
    <property type="component" value="Unassembled WGS sequence"/>
</dbReference>
<proteinExistence type="predicted"/>
<organism evidence="1 2">
    <name type="scientific">Rubus argutus</name>
    <name type="common">Southern blackberry</name>
    <dbReference type="NCBI Taxonomy" id="59490"/>
    <lineage>
        <taxon>Eukaryota</taxon>
        <taxon>Viridiplantae</taxon>
        <taxon>Streptophyta</taxon>
        <taxon>Embryophyta</taxon>
        <taxon>Tracheophyta</taxon>
        <taxon>Spermatophyta</taxon>
        <taxon>Magnoliopsida</taxon>
        <taxon>eudicotyledons</taxon>
        <taxon>Gunneridae</taxon>
        <taxon>Pentapetalae</taxon>
        <taxon>rosids</taxon>
        <taxon>fabids</taxon>
        <taxon>Rosales</taxon>
        <taxon>Rosaceae</taxon>
        <taxon>Rosoideae</taxon>
        <taxon>Rosoideae incertae sedis</taxon>
        <taxon>Rubus</taxon>
    </lineage>
</organism>
<dbReference type="EMBL" id="JBEDUW010000006">
    <property type="protein sequence ID" value="KAK9921992.1"/>
    <property type="molecule type" value="Genomic_DNA"/>
</dbReference>
<gene>
    <name evidence="1" type="ORF">M0R45_030479</name>
</gene>
<reference evidence="1 2" key="1">
    <citation type="journal article" date="2023" name="G3 (Bethesda)">
        <title>A chromosome-length genome assembly and annotation of blackberry (Rubus argutus, cv. 'Hillquist').</title>
        <authorList>
            <person name="Bruna T."/>
            <person name="Aryal R."/>
            <person name="Dudchenko O."/>
            <person name="Sargent D.J."/>
            <person name="Mead D."/>
            <person name="Buti M."/>
            <person name="Cavallini A."/>
            <person name="Hytonen T."/>
            <person name="Andres J."/>
            <person name="Pham M."/>
            <person name="Weisz D."/>
            <person name="Mascagni F."/>
            <person name="Usai G."/>
            <person name="Natali L."/>
            <person name="Bassil N."/>
            <person name="Fernandez G.E."/>
            <person name="Lomsadze A."/>
            <person name="Armour M."/>
            <person name="Olukolu B."/>
            <person name="Poorten T."/>
            <person name="Britton C."/>
            <person name="Davik J."/>
            <person name="Ashrafi H."/>
            <person name="Aiden E.L."/>
            <person name="Borodovsky M."/>
            <person name="Worthington M."/>
        </authorList>
    </citation>
    <scope>NUCLEOTIDE SEQUENCE [LARGE SCALE GENOMIC DNA]</scope>
    <source>
        <strain evidence="1">PI 553951</strain>
    </source>
</reference>
<comment type="caution">
    <text evidence="1">The sequence shown here is derived from an EMBL/GenBank/DDBJ whole genome shotgun (WGS) entry which is preliminary data.</text>
</comment>
<evidence type="ECO:0000313" key="1">
    <source>
        <dbReference type="EMBL" id="KAK9921992.1"/>
    </source>
</evidence>
<accession>A0AAW1WF92</accession>
<dbReference type="AlphaFoldDB" id="A0AAW1WF92"/>